<dbReference type="Proteomes" id="UP000240419">
    <property type="component" value="Unassembled WGS sequence"/>
</dbReference>
<feature type="modified residue" description="4-aspartylphosphate" evidence="1">
    <location>
        <position position="53"/>
    </location>
</feature>
<dbReference type="Gene3D" id="3.40.50.2300">
    <property type="match status" value="1"/>
</dbReference>
<dbReference type="RefSeq" id="WP_106840997.1">
    <property type="nucleotide sequence ID" value="NZ_JARMEZ010000026.1"/>
</dbReference>
<organism evidence="3 4">
    <name type="scientific">Brevibacillus fortis</name>
    <dbReference type="NCBI Taxonomy" id="2126352"/>
    <lineage>
        <taxon>Bacteria</taxon>
        <taxon>Bacillati</taxon>
        <taxon>Bacillota</taxon>
        <taxon>Bacilli</taxon>
        <taxon>Bacillales</taxon>
        <taxon>Paenibacillaceae</taxon>
        <taxon>Brevibacillus</taxon>
    </lineage>
</organism>
<reference evidence="3 4" key="1">
    <citation type="submission" date="2018-03" db="EMBL/GenBank/DDBJ databases">
        <title>Brevisbacillus phylogenomics.</title>
        <authorList>
            <person name="Dunlap C."/>
        </authorList>
    </citation>
    <scope>NUCLEOTIDE SEQUENCE [LARGE SCALE GENOMIC DNA]</scope>
    <source>
        <strain evidence="3 4">NRRL NRS-1210</strain>
    </source>
</reference>
<gene>
    <name evidence="3" type="ORF">C7R93_22975</name>
</gene>
<dbReference type="AlphaFoldDB" id="A0A2P7UQV9"/>
<dbReference type="PANTHER" id="PTHR43228:SF1">
    <property type="entry name" value="TWO-COMPONENT RESPONSE REGULATOR ARR22"/>
    <property type="match status" value="1"/>
</dbReference>
<dbReference type="SUPFAM" id="SSF52172">
    <property type="entry name" value="CheY-like"/>
    <property type="match status" value="1"/>
</dbReference>
<keyword evidence="4" id="KW-1185">Reference proteome</keyword>
<dbReference type="InterPro" id="IPR011006">
    <property type="entry name" value="CheY-like_superfamily"/>
</dbReference>
<dbReference type="EMBL" id="PXZM01000039">
    <property type="protein sequence ID" value="PSJ89361.1"/>
    <property type="molecule type" value="Genomic_DNA"/>
</dbReference>
<evidence type="ECO:0000313" key="3">
    <source>
        <dbReference type="EMBL" id="PSJ89361.1"/>
    </source>
</evidence>
<evidence type="ECO:0000256" key="1">
    <source>
        <dbReference type="PROSITE-ProRule" id="PRU00169"/>
    </source>
</evidence>
<sequence>MNSILIVDDTAFTRHVLRNIFESLGLHVVAEADSGEEAVRNYCLYKPSLVTMDITMPGMNGLAASRKIMELDKDAKIIICSAVSRHDTVIKAIQAGARDFIAKPLQLERIEWAVQKVLGTGADVSRGDRQGKQIAEVLI</sequence>
<dbReference type="OrthoDB" id="9790669at2"/>
<dbReference type="PANTHER" id="PTHR43228">
    <property type="entry name" value="TWO-COMPONENT RESPONSE REGULATOR"/>
    <property type="match status" value="1"/>
</dbReference>
<dbReference type="GO" id="GO:0000160">
    <property type="term" value="P:phosphorelay signal transduction system"/>
    <property type="evidence" value="ECO:0007669"/>
    <property type="project" value="InterPro"/>
</dbReference>
<name>A0A2P7UQV9_9BACL</name>
<evidence type="ECO:0000259" key="2">
    <source>
        <dbReference type="PROSITE" id="PS50110"/>
    </source>
</evidence>
<protein>
    <submittedName>
        <fullName evidence="3">Two-component system response regulator</fullName>
    </submittedName>
</protein>
<dbReference type="Pfam" id="PF00072">
    <property type="entry name" value="Response_reg"/>
    <property type="match status" value="1"/>
</dbReference>
<dbReference type="InterPro" id="IPR001789">
    <property type="entry name" value="Sig_transdc_resp-reg_receiver"/>
</dbReference>
<proteinExistence type="predicted"/>
<accession>A0A2P7UQV9</accession>
<evidence type="ECO:0000313" key="4">
    <source>
        <dbReference type="Proteomes" id="UP000240419"/>
    </source>
</evidence>
<dbReference type="PROSITE" id="PS50110">
    <property type="entry name" value="RESPONSE_REGULATORY"/>
    <property type="match status" value="1"/>
</dbReference>
<keyword evidence="1" id="KW-0597">Phosphoprotein</keyword>
<dbReference type="InterPro" id="IPR052048">
    <property type="entry name" value="ST_Response_Regulator"/>
</dbReference>
<dbReference type="SMART" id="SM00448">
    <property type="entry name" value="REC"/>
    <property type="match status" value="1"/>
</dbReference>
<comment type="caution">
    <text evidence="3">The sequence shown here is derived from an EMBL/GenBank/DDBJ whole genome shotgun (WGS) entry which is preliminary data.</text>
</comment>
<feature type="domain" description="Response regulatory" evidence="2">
    <location>
        <begin position="3"/>
        <end position="118"/>
    </location>
</feature>